<dbReference type="InterPro" id="IPR051011">
    <property type="entry name" value="Metal_resp_trans_reg"/>
</dbReference>
<dbReference type="InterPro" id="IPR036388">
    <property type="entry name" value="WH-like_DNA-bd_sf"/>
</dbReference>
<reference evidence="6" key="1">
    <citation type="submission" date="2020-12" db="EMBL/GenBank/DDBJ databases">
        <title>Oil enriched cultivation method for isolating marine PHA-producing bacteria.</title>
        <authorList>
            <person name="Zheng W."/>
            <person name="Yu S."/>
            <person name="Huang Y."/>
        </authorList>
    </citation>
    <scope>NUCLEOTIDE SEQUENCE</scope>
    <source>
        <strain evidence="6">SY-2-3</strain>
    </source>
</reference>
<dbReference type="PRINTS" id="PR00778">
    <property type="entry name" value="HTHARSR"/>
</dbReference>
<keyword evidence="2" id="KW-0238">DNA-binding</keyword>
<keyword evidence="3" id="KW-0804">Transcription</keyword>
<dbReference type="InterPro" id="IPR001845">
    <property type="entry name" value="HTH_ArsR_DNA-bd_dom"/>
</dbReference>
<evidence type="ECO:0000256" key="3">
    <source>
        <dbReference type="ARBA" id="ARBA00023163"/>
    </source>
</evidence>
<dbReference type="InterPro" id="IPR036390">
    <property type="entry name" value="WH_DNA-bd_sf"/>
</dbReference>
<dbReference type="Proteomes" id="UP000664405">
    <property type="component" value="Unassembled WGS sequence"/>
</dbReference>
<name>A0A8I1MC23_9PROT</name>
<keyword evidence="1" id="KW-0805">Transcription regulation</keyword>
<dbReference type="SUPFAM" id="SSF46785">
    <property type="entry name" value="Winged helix' DNA-binding domain"/>
    <property type="match status" value="1"/>
</dbReference>
<comment type="caution">
    <text evidence="6">The sequence shown here is derived from an EMBL/GenBank/DDBJ whole genome shotgun (WGS) entry which is preliminary data.</text>
</comment>
<evidence type="ECO:0000256" key="1">
    <source>
        <dbReference type="ARBA" id="ARBA00023015"/>
    </source>
</evidence>
<dbReference type="InterPro" id="IPR011991">
    <property type="entry name" value="ArsR-like_HTH"/>
</dbReference>
<proteinExistence type="predicted"/>
<dbReference type="GO" id="GO:0003677">
    <property type="term" value="F:DNA binding"/>
    <property type="evidence" value="ECO:0007669"/>
    <property type="project" value="UniProtKB-KW"/>
</dbReference>
<evidence type="ECO:0000313" key="7">
    <source>
        <dbReference type="Proteomes" id="UP000664405"/>
    </source>
</evidence>
<accession>A0A8I1MC23</accession>
<dbReference type="PROSITE" id="PS50987">
    <property type="entry name" value="HTH_ARSR_2"/>
    <property type="match status" value="1"/>
</dbReference>
<dbReference type="AlphaFoldDB" id="A0A8I1MC23"/>
<feature type="compositionally biased region" description="Polar residues" evidence="4">
    <location>
        <begin position="99"/>
        <end position="112"/>
    </location>
</feature>
<dbReference type="CDD" id="cd00090">
    <property type="entry name" value="HTH_ARSR"/>
    <property type="match status" value="1"/>
</dbReference>
<dbReference type="PANTHER" id="PTHR43132:SF2">
    <property type="entry name" value="ARSENICAL RESISTANCE OPERON REPRESSOR ARSR-RELATED"/>
    <property type="match status" value="1"/>
</dbReference>
<sequence length="121" mass="12792">MKEKDIAPAFAALGHEARLKIYRQLVKAGRDGLNIGDIGRLLGLPASTLAHHLGTLVQAGLVTQEKQGRETRNRADFDVMQNIVGFIADECCSGVDLSPLSSGGSTTETDATSNKDSKALA</sequence>
<dbReference type="EMBL" id="JAEKJW010000003">
    <property type="protein sequence ID" value="MBN8198492.1"/>
    <property type="molecule type" value="Genomic_DNA"/>
</dbReference>
<dbReference type="Pfam" id="PF12840">
    <property type="entry name" value="HTH_20"/>
    <property type="match status" value="1"/>
</dbReference>
<evidence type="ECO:0000256" key="2">
    <source>
        <dbReference type="ARBA" id="ARBA00023125"/>
    </source>
</evidence>
<evidence type="ECO:0000259" key="5">
    <source>
        <dbReference type="PROSITE" id="PS50987"/>
    </source>
</evidence>
<dbReference type="NCBIfam" id="NF033788">
    <property type="entry name" value="HTH_metalloreg"/>
    <property type="match status" value="1"/>
</dbReference>
<feature type="region of interest" description="Disordered" evidence="4">
    <location>
        <begin position="98"/>
        <end position="121"/>
    </location>
</feature>
<dbReference type="GO" id="GO:0003700">
    <property type="term" value="F:DNA-binding transcription factor activity"/>
    <property type="evidence" value="ECO:0007669"/>
    <property type="project" value="InterPro"/>
</dbReference>
<evidence type="ECO:0000256" key="4">
    <source>
        <dbReference type="SAM" id="MobiDB-lite"/>
    </source>
</evidence>
<gene>
    <name evidence="6" type="ORF">JF547_18625</name>
</gene>
<dbReference type="SMART" id="SM00418">
    <property type="entry name" value="HTH_ARSR"/>
    <property type="match status" value="1"/>
</dbReference>
<feature type="domain" description="HTH arsR-type" evidence="5">
    <location>
        <begin position="1"/>
        <end position="95"/>
    </location>
</feature>
<dbReference type="PANTHER" id="PTHR43132">
    <property type="entry name" value="ARSENICAL RESISTANCE OPERON REPRESSOR ARSR-RELATED"/>
    <property type="match status" value="1"/>
</dbReference>
<protein>
    <submittedName>
        <fullName evidence="6">Helix-turn-helix transcriptional regulator</fullName>
    </submittedName>
</protein>
<organism evidence="6 7">
    <name type="scientific">Thalassospira povalilytica</name>
    <dbReference type="NCBI Taxonomy" id="732237"/>
    <lineage>
        <taxon>Bacteria</taxon>
        <taxon>Pseudomonadati</taxon>
        <taxon>Pseudomonadota</taxon>
        <taxon>Alphaproteobacteria</taxon>
        <taxon>Rhodospirillales</taxon>
        <taxon>Thalassospiraceae</taxon>
        <taxon>Thalassospira</taxon>
    </lineage>
</organism>
<evidence type="ECO:0000313" key="6">
    <source>
        <dbReference type="EMBL" id="MBN8198492.1"/>
    </source>
</evidence>
<dbReference type="RefSeq" id="WP_068519889.1">
    <property type="nucleotide sequence ID" value="NZ_JAEKJW010000003.1"/>
</dbReference>
<dbReference type="Gene3D" id="1.10.10.10">
    <property type="entry name" value="Winged helix-like DNA-binding domain superfamily/Winged helix DNA-binding domain"/>
    <property type="match status" value="1"/>
</dbReference>